<proteinExistence type="predicted"/>
<dbReference type="SFLD" id="SFLDG01129">
    <property type="entry name" value="C1.5:_HAD__Beta-PGM__Phosphata"/>
    <property type="match status" value="1"/>
</dbReference>
<evidence type="ECO:0000313" key="1">
    <source>
        <dbReference type="EMBL" id="PJB17575.1"/>
    </source>
</evidence>
<dbReference type="SFLD" id="SFLDS00003">
    <property type="entry name" value="Haloacid_Dehalogenase"/>
    <property type="match status" value="1"/>
</dbReference>
<dbReference type="Proteomes" id="UP000230611">
    <property type="component" value="Unassembled WGS sequence"/>
</dbReference>
<organism evidence="1 2">
    <name type="scientific">Candidatus Falkowbacteria bacterium CG_4_9_14_3_um_filter_38_19</name>
    <dbReference type="NCBI Taxonomy" id="1974559"/>
    <lineage>
        <taxon>Bacteria</taxon>
        <taxon>Candidatus Falkowiibacteriota</taxon>
    </lineage>
</organism>
<protein>
    <recommendedName>
        <fullName evidence="3">HAD family hydrolase</fullName>
    </recommendedName>
</protein>
<gene>
    <name evidence="1" type="ORF">CO116_00720</name>
</gene>
<dbReference type="Pfam" id="PF00702">
    <property type="entry name" value="Hydrolase"/>
    <property type="match status" value="1"/>
</dbReference>
<dbReference type="PANTHER" id="PTHR43611">
    <property type="entry name" value="ALPHA-D-GLUCOSE 1-PHOSPHATE PHOSPHATASE"/>
    <property type="match status" value="1"/>
</dbReference>
<dbReference type="InterPro" id="IPR023214">
    <property type="entry name" value="HAD_sf"/>
</dbReference>
<dbReference type="EMBL" id="PFUO01000034">
    <property type="protein sequence ID" value="PJB17575.1"/>
    <property type="molecule type" value="Genomic_DNA"/>
</dbReference>
<dbReference type="AlphaFoldDB" id="A0A2M8AJD8"/>
<dbReference type="InterPro" id="IPR036412">
    <property type="entry name" value="HAD-like_sf"/>
</dbReference>
<evidence type="ECO:0008006" key="3">
    <source>
        <dbReference type="Google" id="ProtNLM"/>
    </source>
</evidence>
<dbReference type="SUPFAM" id="SSF56784">
    <property type="entry name" value="HAD-like"/>
    <property type="match status" value="1"/>
</dbReference>
<evidence type="ECO:0000313" key="2">
    <source>
        <dbReference type="Proteomes" id="UP000230611"/>
    </source>
</evidence>
<accession>A0A2M8AJD8</accession>
<reference evidence="2" key="1">
    <citation type="submission" date="2017-09" db="EMBL/GenBank/DDBJ databases">
        <title>Depth-based differentiation of microbial function through sediment-hosted aquifers and enrichment of novel symbionts in the deep terrestrial subsurface.</title>
        <authorList>
            <person name="Probst A.J."/>
            <person name="Ladd B."/>
            <person name="Jarett J.K."/>
            <person name="Geller-Mcgrath D.E."/>
            <person name="Sieber C.M.K."/>
            <person name="Emerson J.B."/>
            <person name="Anantharaman K."/>
            <person name="Thomas B.C."/>
            <person name="Malmstrom R."/>
            <person name="Stieglmeier M."/>
            <person name="Klingl A."/>
            <person name="Woyke T."/>
            <person name="Ryan C.M."/>
            <person name="Banfield J.F."/>
        </authorList>
    </citation>
    <scope>NUCLEOTIDE SEQUENCE [LARGE SCALE GENOMIC DNA]</scope>
</reference>
<sequence>MIKTIIFDTDGIVIHREMYFSQRFSQEFGVPMEKVLPFFKNEFRLCLVGKADLKQELAKYFGKWNWRKSADDLLLFWFEHESNLDKKMLESIKVLRNNGIRCYLDTNNEKYRVQYLFYNLDLKNFFDGVFSSAELGYLKPQQEFWSAIHDHLGKPDKSEVLVWDDDEENVGSAKNFGFHSEFYSGFDAYENRMKSLLG</sequence>
<comment type="caution">
    <text evidence="1">The sequence shown here is derived from an EMBL/GenBank/DDBJ whole genome shotgun (WGS) entry which is preliminary data.</text>
</comment>
<dbReference type="Gene3D" id="3.40.50.1000">
    <property type="entry name" value="HAD superfamily/HAD-like"/>
    <property type="match status" value="1"/>
</dbReference>
<name>A0A2M8AJD8_9BACT</name>
<dbReference type="PANTHER" id="PTHR43611:SF3">
    <property type="entry name" value="FLAVIN MONONUCLEOTIDE HYDROLASE 1, CHLOROPLATIC"/>
    <property type="match status" value="1"/>
</dbReference>